<name>A0ABS5KQ51_9ACTN</name>
<dbReference type="InterPro" id="IPR001584">
    <property type="entry name" value="Integrase_cat-core"/>
</dbReference>
<dbReference type="Pfam" id="PF13683">
    <property type="entry name" value="rve_3"/>
    <property type="match status" value="1"/>
</dbReference>
<feature type="domain" description="Integrase catalytic" evidence="1">
    <location>
        <begin position="143"/>
        <end position="317"/>
    </location>
</feature>
<proteinExistence type="predicted"/>
<dbReference type="SUPFAM" id="SSF53098">
    <property type="entry name" value="Ribonuclease H-like"/>
    <property type="match status" value="1"/>
</dbReference>
<evidence type="ECO:0000313" key="2">
    <source>
        <dbReference type="EMBL" id="MBS2548182.1"/>
    </source>
</evidence>
<dbReference type="InterPro" id="IPR009057">
    <property type="entry name" value="Homeodomain-like_sf"/>
</dbReference>
<dbReference type="EMBL" id="JAAFYZ010000043">
    <property type="protein sequence ID" value="MBS2548182.1"/>
    <property type="molecule type" value="Genomic_DNA"/>
</dbReference>
<protein>
    <submittedName>
        <fullName evidence="2">Integrase core domain-containing protein</fullName>
    </submittedName>
</protein>
<dbReference type="Gene3D" id="3.30.420.10">
    <property type="entry name" value="Ribonuclease H-like superfamily/Ribonuclease H"/>
    <property type="match status" value="1"/>
</dbReference>
<evidence type="ECO:0000259" key="1">
    <source>
        <dbReference type="PROSITE" id="PS50994"/>
    </source>
</evidence>
<accession>A0ABS5KQ51</accession>
<reference evidence="2 3" key="1">
    <citation type="submission" date="2020-02" db="EMBL/GenBank/DDBJ databases">
        <title>Acidophilic actinobacteria isolated from forest soil.</title>
        <authorList>
            <person name="Golinska P."/>
        </authorList>
    </citation>
    <scope>NUCLEOTIDE SEQUENCE [LARGE SCALE GENOMIC DNA]</scope>
    <source>
        <strain evidence="2 3">NL8</strain>
    </source>
</reference>
<evidence type="ECO:0000313" key="3">
    <source>
        <dbReference type="Proteomes" id="UP000730482"/>
    </source>
</evidence>
<organism evidence="2 3">
    <name type="scientific">Catenulispora pinistramenti</name>
    <dbReference type="NCBI Taxonomy" id="2705254"/>
    <lineage>
        <taxon>Bacteria</taxon>
        <taxon>Bacillati</taxon>
        <taxon>Actinomycetota</taxon>
        <taxon>Actinomycetes</taxon>
        <taxon>Catenulisporales</taxon>
        <taxon>Catenulisporaceae</taxon>
        <taxon>Catenulispora</taxon>
    </lineage>
</organism>
<dbReference type="RefSeq" id="WP_212009757.1">
    <property type="nucleotide sequence ID" value="NZ_JAAFYZ010000043.1"/>
</dbReference>
<dbReference type="Proteomes" id="UP000730482">
    <property type="component" value="Unassembled WGS sequence"/>
</dbReference>
<comment type="caution">
    <text evidence="2">The sequence shown here is derived from an EMBL/GenBank/DDBJ whole genome shotgun (WGS) entry which is preliminary data.</text>
</comment>
<dbReference type="InterPro" id="IPR036397">
    <property type="entry name" value="RNaseH_sf"/>
</dbReference>
<dbReference type="SUPFAM" id="SSF46689">
    <property type="entry name" value="Homeodomain-like"/>
    <property type="match status" value="1"/>
</dbReference>
<sequence length="344" mass="39384">MAVLFRRDVSKDAELLVLRHENAILRRQIIRVRYEPADRFWFAALSSLIPRRRWAEVFPVSPATLLAWHRRLVARKWDYSARRKPGRPPTAAAVKKLMLTMAKDNPMWGHRRIQGELVKLGHQIAASTVWEILHQAGLDPAPRRSGPTWKQFLTAQAHGILAIDFVHVDTIGLKRLYAMIIIEHGTRRAHLAGVTAHPSGEWTAQAARNVPMDLAERGRKFKFLIRDRDAKFTDSFDAVFADEGIRILKNPARAPRANAICERAIGELRRELLDRMLIINEEHLRRTLTTYLAHRNKSRPHRALSQLTPAQAETGQPTPINLADYRIRRKAILGGLTHEYQIAD</sequence>
<keyword evidence="3" id="KW-1185">Reference proteome</keyword>
<gene>
    <name evidence="2" type="ORF">KGQ19_15040</name>
</gene>
<dbReference type="PROSITE" id="PS50994">
    <property type="entry name" value="INTEGRASE"/>
    <property type="match status" value="1"/>
</dbReference>
<dbReference type="InterPro" id="IPR012337">
    <property type="entry name" value="RNaseH-like_sf"/>
</dbReference>